<evidence type="ECO:0000313" key="1">
    <source>
        <dbReference type="EMBL" id="SEC76538.1"/>
    </source>
</evidence>
<keyword evidence="2" id="KW-1185">Reference proteome</keyword>
<name>A0A1H4V7G3_STRMJ</name>
<sequence length="50" mass="5287">MTAPAVPVLRLRDVDVVRDGTPLLRSISLTVHQGSTGRCSDPTARASPLC</sequence>
<proteinExistence type="predicted"/>
<dbReference type="AlphaFoldDB" id="A0A1H4V7G3"/>
<dbReference type="Proteomes" id="UP000198609">
    <property type="component" value="Unassembled WGS sequence"/>
</dbReference>
<accession>A0A1H4V7G3</accession>
<gene>
    <name evidence="1" type="ORF">SAMN04490356_5432</name>
</gene>
<evidence type="ECO:0000313" key="2">
    <source>
        <dbReference type="Proteomes" id="UP000198609"/>
    </source>
</evidence>
<protein>
    <submittedName>
        <fullName evidence="1">Uncharacterized protein</fullName>
    </submittedName>
</protein>
<reference evidence="2" key="1">
    <citation type="submission" date="2016-10" db="EMBL/GenBank/DDBJ databases">
        <authorList>
            <person name="Varghese N."/>
            <person name="Submissions S."/>
        </authorList>
    </citation>
    <scope>NUCLEOTIDE SEQUENCE [LARGE SCALE GENOMIC DNA]</scope>
    <source>
        <strain evidence="2">DSM 40318</strain>
    </source>
</reference>
<organism evidence="1 2">
    <name type="scientific">Streptomyces melanosporofaciens</name>
    <dbReference type="NCBI Taxonomy" id="67327"/>
    <lineage>
        <taxon>Bacteria</taxon>
        <taxon>Bacillati</taxon>
        <taxon>Actinomycetota</taxon>
        <taxon>Actinomycetes</taxon>
        <taxon>Kitasatosporales</taxon>
        <taxon>Streptomycetaceae</taxon>
        <taxon>Streptomyces</taxon>
        <taxon>Streptomyces violaceusniger group</taxon>
    </lineage>
</organism>
<dbReference type="EMBL" id="FNST01000002">
    <property type="protein sequence ID" value="SEC76538.1"/>
    <property type="molecule type" value="Genomic_DNA"/>
</dbReference>